<evidence type="ECO:0008006" key="5">
    <source>
        <dbReference type="Google" id="ProtNLM"/>
    </source>
</evidence>
<dbReference type="SUPFAM" id="SSF88713">
    <property type="entry name" value="Glycoside hydrolase/deacetylase"/>
    <property type="match status" value="1"/>
</dbReference>
<dbReference type="InterPro" id="IPR027291">
    <property type="entry name" value="Glyco_hydro_38_N_sf"/>
</dbReference>
<dbReference type="InterPro" id="IPR011013">
    <property type="entry name" value="Gal_mutarotase_sf_dom"/>
</dbReference>
<name>A0ABS4WY23_9MICO</name>
<dbReference type="SUPFAM" id="SSF74650">
    <property type="entry name" value="Galactose mutarotase-like"/>
    <property type="match status" value="1"/>
</dbReference>
<dbReference type="Pfam" id="PF01074">
    <property type="entry name" value="Glyco_hydro_38N"/>
    <property type="match status" value="1"/>
</dbReference>
<keyword evidence="4" id="KW-1185">Reference proteome</keyword>
<dbReference type="InterPro" id="IPR011330">
    <property type="entry name" value="Glyco_hydro/deAcase_b/a-brl"/>
</dbReference>
<feature type="domain" description="Glycosyl hydrolase family 38 C-terminal" evidence="2">
    <location>
        <begin position="668"/>
        <end position="821"/>
    </location>
</feature>
<evidence type="ECO:0000259" key="2">
    <source>
        <dbReference type="Pfam" id="PF07748"/>
    </source>
</evidence>
<evidence type="ECO:0000313" key="4">
    <source>
        <dbReference type="Proteomes" id="UP001519290"/>
    </source>
</evidence>
<evidence type="ECO:0000313" key="3">
    <source>
        <dbReference type="EMBL" id="MBP2380996.1"/>
    </source>
</evidence>
<evidence type="ECO:0000259" key="1">
    <source>
        <dbReference type="Pfam" id="PF01074"/>
    </source>
</evidence>
<proteinExistence type="predicted"/>
<sequence>MPKTSLVARGPGHRERLLEASARAWIPVGDETIAVVCEPLIRKDDDGARMRALRLDLPPGVRGSLSPADVHITDGDGSTVRTAEAPAPEGTVRILVPLFAQETTVHVAVRTTEVDAGTDVVLDVPREWTIHLVHHSHLDIGYTDPQPRIRAEQRSYIDSALDLCRATDDWPEDVRFRWTVESRWVVDDWMRSRPRARIDELVRRIREGRIELSALPYNVHLDTCSTDELHEMLRPTVEFSRKYGVELPSAMQTDVPGQPVGLPQALSDAGVRYLSVAHNWAGRSMPHTHGDDDLPRLFRWRAPSGAEVLVWKTDSPHGGAYMEGPHVGLHESYAEVDRLLPSYLSNLAHLPYPYPPGIFGWHGEEVSTRDPYPWDVLHLRTQGRGGDNAPARLQAAEIAKEWNETWQWPRLVTSTSTAFFEDAQERLGDEIRTFEGDWGDWWVEGVGSGALPQSLVRDAQARVRDAHFVSRTGQMLGIDGTDAMDAGDERRLADAGYQAISLFDEHTWGASNSWLASDRGMDSGGLQWQWKASRALDAEEATREFLEKASSELADQVGSDPSSLLSVLAVNTHGWAGSTTASFLLREAIVPFSQEIVVLDARTGEPLAHTEAEQVNHTFREAGRWIRVTVPDVPALGYVRLDVRAAPETSAARRSDTAEGTALEALVLQNEFLRVEYDANRSCITSIRDLAGDRELVNPDSVLGFDQYVYDEYTTASGFNHHSNRSSSSSKLELLGSRSLAGPSVLTEAVDDGVEQRLVLEFTAAGIEQGWTTLRLRHGENLLRIEHRLRKPTTETKESAYFAFPFALAEPRVHFEITGGIAGDDLPSIPGAPTHMRAMRNWVSMESEQDGSVAWVTRNAPLVESGVIALPYAPFPDSTAPREPATVYSWAHNNVWDTNFPNQQAFETTFEYAVGVPGDSGRHGDVLAAATAASVVHPPVAVPAHGAPGAPVPPPQGQLLAVTGDGAEAVQVVTVSAGEQGAVLVKLQSFAADPVTVQVSLPQVDVRAARSTSYLGEEGEDLPLRDGAGVLTLEPRGVRAVALLPADTASGPGGGEA</sequence>
<organism evidence="3 4">
    <name type="scientific">Brachybacterium sacelli</name>
    <dbReference type="NCBI Taxonomy" id="173364"/>
    <lineage>
        <taxon>Bacteria</taxon>
        <taxon>Bacillati</taxon>
        <taxon>Actinomycetota</taxon>
        <taxon>Actinomycetes</taxon>
        <taxon>Micrococcales</taxon>
        <taxon>Dermabacteraceae</taxon>
        <taxon>Brachybacterium</taxon>
    </lineage>
</organism>
<dbReference type="Proteomes" id="UP001519290">
    <property type="component" value="Unassembled WGS sequence"/>
</dbReference>
<feature type="domain" description="Glycoside hydrolase family 38 N-terminal" evidence="1">
    <location>
        <begin position="129"/>
        <end position="425"/>
    </location>
</feature>
<reference evidence="3 4" key="1">
    <citation type="submission" date="2021-03" db="EMBL/GenBank/DDBJ databases">
        <title>Sequencing the genomes of 1000 actinobacteria strains.</title>
        <authorList>
            <person name="Klenk H.-P."/>
        </authorList>
    </citation>
    <scope>NUCLEOTIDE SEQUENCE [LARGE SCALE GENOMIC DNA]</scope>
    <source>
        <strain evidence="3 4">DSM 14566</strain>
    </source>
</reference>
<comment type="caution">
    <text evidence="3">The sequence shown here is derived from an EMBL/GenBank/DDBJ whole genome shotgun (WGS) entry which is preliminary data.</text>
</comment>
<dbReference type="EMBL" id="JAGIOD010000001">
    <property type="protein sequence ID" value="MBP2380996.1"/>
    <property type="molecule type" value="Genomic_DNA"/>
</dbReference>
<dbReference type="RefSeq" id="WP_209899815.1">
    <property type="nucleotide sequence ID" value="NZ_BAAAJW010000004.1"/>
</dbReference>
<dbReference type="InterPro" id="IPR000602">
    <property type="entry name" value="Glyco_hydro_38_N"/>
</dbReference>
<dbReference type="InterPro" id="IPR011682">
    <property type="entry name" value="Glyco_hydro_38_C"/>
</dbReference>
<dbReference type="CDD" id="cd10791">
    <property type="entry name" value="GH38N_AMII_like_1"/>
    <property type="match status" value="1"/>
</dbReference>
<accession>A0ABS4WY23</accession>
<protein>
    <recommendedName>
        <fullName evidence="5">Alpha-mannosidase</fullName>
    </recommendedName>
</protein>
<dbReference type="Gene3D" id="3.20.110.10">
    <property type="entry name" value="Glycoside hydrolase 38, N terminal domain"/>
    <property type="match status" value="1"/>
</dbReference>
<dbReference type="Pfam" id="PF07748">
    <property type="entry name" value="Glyco_hydro_38C"/>
    <property type="match status" value="1"/>
</dbReference>
<gene>
    <name evidence="3" type="ORF">JOF43_000953</name>
</gene>